<dbReference type="Pfam" id="PF03062">
    <property type="entry name" value="MBOAT"/>
    <property type="match status" value="1"/>
</dbReference>
<dbReference type="GO" id="GO:0008374">
    <property type="term" value="F:O-acyltransferase activity"/>
    <property type="evidence" value="ECO:0007669"/>
    <property type="project" value="TreeGrafter"/>
</dbReference>
<feature type="region of interest" description="Disordered" evidence="6">
    <location>
        <begin position="65"/>
        <end position="99"/>
    </location>
</feature>
<feature type="transmembrane region" description="Helical" evidence="7">
    <location>
        <begin position="629"/>
        <end position="653"/>
    </location>
</feature>
<dbReference type="PANTHER" id="PTHR13285:SF18">
    <property type="entry name" value="PROTEIN-CYSTEINE N-PALMITOYLTRANSFERASE RASP"/>
    <property type="match status" value="1"/>
</dbReference>
<dbReference type="AlphaFoldDB" id="A0A8H3F2X8"/>
<keyword evidence="4 7" id="KW-1133">Transmembrane helix</keyword>
<proteinExistence type="inferred from homology"/>
<feature type="transmembrane region" description="Helical" evidence="7">
    <location>
        <begin position="598"/>
        <end position="617"/>
    </location>
</feature>
<feature type="transmembrane region" description="Helical" evidence="7">
    <location>
        <begin position="450"/>
        <end position="474"/>
    </location>
</feature>
<feature type="transmembrane region" description="Helical" evidence="7">
    <location>
        <begin position="486"/>
        <end position="505"/>
    </location>
</feature>
<evidence type="ECO:0000313" key="9">
    <source>
        <dbReference type="Proteomes" id="UP000664534"/>
    </source>
</evidence>
<keyword evidence="3 7" id="KW-0812">Transmembrane</keyword>
<keyword evidence="9" id="KW-1185">Reference proteome</keyword>
<accession>A0A8H3F2X8</accession>
<dbReference type="OrthoDB" id="420606at2759"/>
<evidence type="ECO:0000256" key="3">
    <source>
        <dbReference type="ARBA" id="ARBA00022692"/>
    </source>
</evidence>
<sequence length="706" mass="80066">MFGLFLQRAIHGRVLSNAVDPSPRDFQHSDQGEGGYSIHDKQHVMNLLQYAGRLYSLDTLDTRFTTSSKTPPSRVDPARPLPDEISNKKGRSGAGELAKGATPPRWWSAEFIYHGLVVLVAVPLMFKTAYDVSKRKHASLSHPALQTDIDDLASHENYHKFAPLLSPGWIPGRKVDNSDQQYATFRDNVPYLFVVLTLHPLLRRLFDSIYNAAPTLSLRPLPSGSDSPHGSAPESNIADRRMNQRISFDVGFSVLFLLALHGFSAPKVLLILYINYTLATRLRREYVPVATWIFNIGILFANELGKGYPYGDIASVILPWSASAKASVEHDPQTNWGNVLDSYGGLIPRWEILFNVTVLRLISFNFDYIWSLNRGASSPVEKKQLDPANLSERDRVDLPAQPEDYSFRNYLAYALYSPLYLAGPILTFNDYISQQRYTPSSITRSRNLLYGIRFFIALLSMEVMIHFIYVIAISKAQPEWQIYTPFQLSMLGYFSLHHIWLKLLLPWRFFRLWALLDGIDPPENVVRCMSDNYSVFAFWRGWHRSFNRWIIRYIYIPMGGSGGPGTRGKWGQVRGIVNLLFVFTFVAMWHDIQLRLLVWGWLISLFVLPETLAGFLFPKKKWTNHKEAYRLICGVGAVGNILMMMSANLVGFAVGLDGLKGLVQGIVGSHSGLVFLGFACAALFTGVQVMFELREEELRHGIHMKC</sequence>
<comment type="caution">
    <text evidence="8">The sequence shown here is derived from an EMBL/GenBank/DDBJ whole genome shotgun (WGS) entry which is preliminary data.</text>
</comment>
<evidence type="ECO:0000256" key="7">
    <source>
        <dbReference type="SAM" id="Phobius"/>
    </source>
</evidence>
<dbReference type="Proteomes" id="UP000664534">
    <property type="component" value="Unassembled WGS sequence"/>
</dbReference>
<keyword evidence="5 7" id="KW-0472">Membrane</keyword>
<evidence type="ECO:0000256" key="5">
    <source>
        <dbReference type="ARBA" id="ARBA00023136"/>
    </source>
</evidence>
<dbReference type="InterPro" id="IPR004299">
    <property type="entry name" value="MBOAT_fam"/>
</dbReference>
<gene>
    <name evidence="8" type="primary">GUP1</name>
    <name evidence="8" type="ORF">IMSHALPRED_003242</name>
</gene>
<organism evidence="8 9">
    <name type="scientific">Imshaugia aleurites</name>
    <dbReference type="NCBI Taxonomy" id="172621"/>
    <lineage>
        <taxon>Eukaryota</taxon>
        <taxon>Fungi</taxon>
        <taxon>Dikarya</taxon>
        <taxon>Ascomycota</taxon>
        <taxon>Pezizomycotina</taxon>
        <taxon>Lecanoromycetes</taxon>
        <taxon>OSLEUM clade</taxon>
        <taxon>Lecanoromycetidae</taxon>
        <taxon>Lecanorales</taxon>
        <taxon>Lecanorineae</taxon>
        <taxon>Parmeliaceae</taxon>
        <taxon>Imshaugia</taxon>
    </lineage>
</organism>
<dbReference type="InterPro" id="IPR051085">
    <property type="entry name" value="MB_O-acyltransferase"/>
</dbReference>
<evidence type="ECO:0000256" key="6">
    <source>
        <dbReference type="SAM" id="MobiDB-lite"/>
    </source>
</evidence>
<feature type="transmembrane region" description="Helical" evidence="7">
    <location>
        <begin position="673"/>
        <end position="691"/>
    </location>
</feature>
<protein>
    <submittedName>
        <fullName evidence="8">Glycerol transporter</fullName>
    </submittedName>
</protein>
<evidence type="ECO:0000256" key="2">
    <source>
        <dbReference type="ARBA" id="ARBA00010323"/>
    </source>
</evidence>
<dbReference type="GO" id="GO:0016020">
    <property type="term" value="C:membrane"/>
    <property type="evidence" value="ECO:0007669"/>
    <property type="project" value="UniProtKB-SubCell"/>
</dbReference>
<evidence type="ECO:0000256" key="1">
    <source>
        <dbReference type="ARBA" id="ARBA00004141"/>
    </source>
</evidence>
<dbReference type="PANTHER" id="PTHR13285">
    <property type="entry name" value="ACYLTRANSFERASE"/>
    <property type="match status" value="1"/>
</dbReference>
<name>A0A8H3F2X8_9LECA</name>
<evidence type="ECO:0000256" key="4">
    <source>
        <dbReference type="ARBA" id="ARBA00022989"/>
    </source>
</evidence>
<dbReference type="GO" id="GO:0006506">
    <property type="term" value="P:GPI anchor biosynthetic process"/>
    <property type="evidence" value="ECO:0007669"/>
    <property type="project" value="TreeGrafter"/>
</dbReference>
<feature type="transmembrane region" description="Helical" evidence="7">
    <location>
        <begin position="575"/>
        <end position="592"/>
    </location>
</feature>
<dbReference type="GO" id="GO:0005783">
    <property type="term" value="C:endoplasmic reticulum"/>
    <property type="evidence" value="ECO:0007669"/>
    <property type="project" value="TreeGrafter"/>
</dbReference>
<evidence type="ECO:0000313" key="8">
    <source>
        <dbReference type="EMBL" id="CAF9916593.1"/>
    </source>
</evidence>
<feature type="transmembrane region" description="Helical" evidence="7">
    <location>
        <begin position="250"/>
        <end position="274"/>
    </location>
</feature>
<dbReference type="EMBL" id="CAJPDT010000017">
    <property type="protein sequence ID" value="CAF9916593.1"/>
    <property type="molecule type" value="Genomic_DNA"/>
</dbReference>
<comment type="subcellular location">
    <subcellularLocation>
        <location evidence="1">Membrane</location>
        <topology evidence="1">Multi-pass membrane protein</topology>
    </subcellularLocation>
</comment>
<reference evidence="8" key="1">
    <citation type="submission" date="2021-03" db="EMBL/GenBank/DDBJ databases">
        <authorList>
            <person name="Tagirdzhanova G."/>
        </authorList>
    </citation>
    <scope>NUCLEOTIDE SEQUENCE</scope>
</reference>
<comment type="similarity">
    <text evidence="2">Belongs to the membrane-bound acyltransferase family.</text>
</comment>